<protein>
    <recommendedName>
        <fullName evidence="8">Rpr2-domain-containing protein</fullName>
    </recommendedName>
</protein>
<dbReference type="EMBL" id="SEKV01001190">
    <property type="protein sequence ID" value="TFY51420.1"/>
    <property type="molecule type" value="Genomic_DNA"/>
</dbReference>
<dbReference type="GO" id="GO:0046872">
    <property type="term" value="F:metal ion binding"/>
    <property type="evidence" value="ECO:0007669"/>
    <property type="project" value="UniProtKB-KW"/>
</dbReference>
<dbReference type="GO" id="GO:0005655">
    <property type="term" value="C:nucleolar ribonuclease P complex"/>
    <property type="evidence" value="ECO:0007669"/>
    <property type="project" value="TreeGrafter"/>
</dbReference>
<organism evidence="6 7">
    <name type="scientific">Rhodofomes roseus</name>
    <dbReference type="NCBI Taxonomy" id="34475"/>
    <lineage>
        <taxon>Eukaryota</taxon>
        <taxon>Fungi</taxon>
        <taxon>Dikarya</taxon>
        <taxon>Basidiomycota</taxon>
        <taxon>Agaricomycotina</taxon>
        <taxon>Agaricomycetes</taxon>
        <taxon>Polyporales</taxon>
        <taxon>Rhodofomes</taxon>
    </lineage>
</organism>
<evidence type="ECO:0000256" key="2">
    <source>
        <dbReference type="ARBA" id="ARBA00022723"/>
    </source>
</evidence>
<accession>A0A4Y9XMV7</accession>
<feature type="region of interest" description="Disordered" evidence="5">
    <location>
        <begin position="148"/>
        <end position="167"/>
    </location>
</feature>
<feature type="compositionally biased region" description="Basic and acidic residues" evidence="5">
    <location>
        <begin position="48"/>
        <end position="63"/>
    </location>
</feature>
<feature type="region of interest" description="Disordered" evidence="5">
    <location>
        <begin position="178"/>
        <end position="223"/>
    </location>
</feature>
<sequence length="239" mass="26419">MAKKNKGQEPTATLQSVTNRDILQRLNFLYQASAYLNTIAPHAATTKPEGKRATNHATREEIRRKKRHPATTSDLSRNYVASMKAISQKATVKMDPTIKRTICQKCNTVLIPGVTEEVRVRGSRIHGNLVTYACTACGFVRRIPAHPILDPDAPPEPSASGTTPAVRTADVTEYEPEAMDVDVAQPSTSAAGSKQETKKAERPKRRRRKGPQPRLPPLFQRKGHVVFKGYARLESDDAV</sequence>
<evidence type="ECO:0008006" key="8">
    <source>
        <dbReference type="Google" id="ProtNLM"/>
    </source>
</evidence>
<evidence type="ECO:0000256" key="1">
    <source>
        <dbReference type="ARBA" id="ARBA00022694"/>
    </source>
</evidence>
<evidence type="ECO:0000256" key="5">
    <source>
        <dbReference type="SAM" id="MobiDB-lite"/>
    </source>
</evidence>
<dbReference type="Pfam" id="PF04032">
    <property type="entry name" value="Rpr2"/>
    <property type="match status" value="1"/>
</dbReference>
<comment type="caution">
    <text evidence="6">The sequence shown here is derived from an EMBL/GenBank/DDBJ whole genome shotgun (WGS) entry which is preliminary data.</text>
</comment>
<name>A0A4Y9XMV7_9APHY</name>
<keyword evidence="1" id="KW-0819">tRNA processing</keyword>
<reference evidence="6 7" key="1">
    <citation type="submission" date="2019-01" db="EMBL/GenBank/DDBJ databases">
        <title>Genome sequencing of the rare red list fungi Fomitopsis rosea.</title>
        <authorList>
            <person name="Buettner E."/>
            <person name="Kellner H."/>
        </authorList>
    </citation>
    <scope>NUCLEOTIDE SEQUENCE [LARGE SCALE GENOMIC DNA]</scope>
    <source>
        <strain evidence="6 7">DSM 105464</strain>
    </source>
</reference>
<feature type="region of interest" description="Disordered" evidence="5">
    <location>
        <begin position="43"/>
        <end position="72"/>
    </location>
</feature>
<evidence type="ECO:0000313" key="6">
    <source>
        <dbReference type="EMBL" id="TFY51420.1"/>
    </source>
</evidence>
<comment type="similarity">
    <text evidence="4">Belongs to the eukaryotic/archaeal RNase P protein component 4 family.</text>
</comment>
<evidence type="ECO:0000313" key="7">
    <source>
        <dbReference type="Proteomes" id="UP000298390"/>
    </source>
</evidence>
<dbReference type="PANTHER" id="PTHR14742">
    <property type="entry name" value="RIBONUCLEASE P SUBUNIT P21"/>
    <property type="match status" value="1"/>
</dbReference>
<dbReference type="STRING" id="34475.A0A4Y9XMV7"/>
<keyword evidence="3" id="KW-0862">Zinc</keyword>
<keyword evidence="2" id="KW-0479">Metal-binding</keyword>
<dbReference type="GO" id="GO:0008033">
    <property type="term" value="P:tRNA processing"/>
    <property type="evidence" value="ECO:0007669"/>
    <property type="project" value="UniProtKB-KW"/>
</dbReference>
<dbReference type="PANTHER" id="PTHR14742:SF0">
    <property type="entry name" value="RIBONUCLEASE P PROTEIN SUBUNIT P21"/>
    <property type="match status" value="1"/>
</dbReference>
<proteinExistence type="inferred from homology"/>
<dbReference type="InterPro" id="IPR007175">
    <property type="entry name" value="Rpr2/Snm1/Rpp21"/>
</dbReference>
<dbReference type="Gene3D" id="6.20.50.20">
    <property type="match status" value="1"/>
</dbReference>
<dbReference type="Proteomes" id="UP000298390">
    <property type="component" value="Unassembled WGS sequence"/>
</dbReference>
<feature type="compositionally biased region" description="Polar residues" evidence="5">
    <location>
        <begin position="185"/>
        <end position="194"/>
    </location>
</feature>
<evidence type="ECO:0000256" key="3">
    <source>
        <dbReference type="ARBA" id="ARBA00022833"/>
    </source>
</evidence>
<gene>
    <name evidence="6" type="ORF">EVJ58_g10579</name>
</gene>
<feature type="compositionally biased region" description="Basic residues" evidence="5">
    <location>
        <begin position="201"/>
        <end position="211"/>
    </location>
</feature>
<evidence type="ECO:0000256" key="4">
    <source>
        <dbReference type="ARBA" id="ARBA00038402"/>
    </source>
</evidence>
<dbReference type="AlphaFoldDB" id="A0A4Y9XMV7"/>